<dbReference type="Proteomes" id="UP000032522">
    <property type="component" value="Unassembled WGS sequence"/>
</dbReference>
<keyword evidence="1" id="KW-0694">RNA-binding</keyword>
<dbReference type="CDD" id="cd00165">
    <property type="entry name" value="S4"/>
    <property type="match status" value="1"/>
</dbReference>
<proteinExistence type="predicted"/>
<dbReference type="SUPFAM" id="SSF55174">
    <property type="entry name" value="Alpha-L RNA-binding motif"/>
    <property type="match status" value="1"/>
</dbReference>
<dbReference type="OrthoDB" id="9812787at2"/>
<dbReference type="GO" id="GO:0003723">
    <property type="term" value="F:RNA binding"/>
    <property type="evidence" value="ECO:0007669"/>
    <property type="project" value="UniProtKB-KW"/>
</dbReference>
<dbReference type="Gene3D" id="3.30.1370.160">
    <property type="match status" value="1"/>
</dbReference>
<feature type="domain" description="RNA-binding S4" evidence="2">
    <location>
        <begin position="181"/>
        <end position="238"/>
    </location>
</feature>
<evidence type="ECO:0000256" key="1">
    <source>
        <dbReference type="PROSITE-ProRule" id="PRU00182"/>
    </source>
</evidence>
<name>A0A0D8BNQ8_GEOKU</name>
<dbReference type="EMBL" id="JYBP01000003">
    <property type="protein sequence ID" value="KJE25765.1"/>
    <property type="molecule type" value="Genomic_DNA"/>
</dbReference>
<dbReference type="InterPro" id="IPR048443">
    <property type="entry name" value="RqcP2_N"/>
</dbReference>
<dbReference type="PATRIC" id="fig|1462.6.peg.2238"/>
<dbReference type="InterPro" id="IPR002942">
    <property type="entry name" value="S4_RNA-bd"/>
</dbReference>
<reference evidence="3 4" key="1">
    <citation type="submission" date="2015-01" db="EMBL/GenBank/DDBJ databases">
        <authorList>
            <person name="Filippidou S."/>
            <person name="Jeanneret N."/>
            <person name="Russel-Delif L."/>
            <person name="Junier T."/>
            <person name="Wunderlin T."/>
            <person name="Molina V."/>
            <person name="Johnson S.L."/>
            <person name="Davenport K.W."/>
            <person name="Chain P.S."/>
            <person name="Dorador C."/>
            <person name="Junier P."/>
        </authorList>
    </citation>
    <scope>NUCLEOTIDE SEQUENCE [LARGE SCALE GENOMIC DNA]</scope>
    <source>
        <strain evidence="3 4">Et7/4</strain>
    </source>
</reference>
<evidence type="ECO:0000259" key="2">
    <source>
        <dbReference type="SMART" id="SM00363"/>
    </source>
</evidence>
<dbReference type="PROSITE" id="PS50889">
    <property type="entry name" value="S4"/>
    <property type="match status" value="1"/>
</dbReference>
<protein>
    <submittedName>
        <fullName evidence="3">S4 domain protein</fullName>
    </submittedName>
</protein>
<dbReference type="Gene3D" id="3.30.70.330">
    <property type="match status" value="1"/>
</dbReference>
<dbReference type="InterPro" id="IPR036986">
    <property type="entry name" value="S4_RNA-bd_sf"/>
</dbReference>
<dbReference type="Pfam" id="PF01479">
    <property type="entry name" value="S4"/>
    <property type="match status" value="1"/>
</dbReference>
<organism evidence="3 4">
    <name type="scientific">Geobacillus kaustophilus</name>
    <dbReference type="NCBI Taxonomy" id="1462"/>
    <lineage>
        <taxon>Bacteria</taxon>
        <taxon>Bacillati</taxon>
        <taxon>Bacillota</taxon>
        <taxon>Bacilli</taxon>
        <taxon>Bacillales</taxon>
        <taxon>Anoxybacillaceae</taxon>
        <taxon>Geobacillus</taxon>
        <taxon>Geobacillus thermoleovorans group</taxon>
    </lineage>
</organism>
<dbReference type="Gene3D" id="3.10.290.10">
    <property type="entry name" value="RNA-binding S4 domain"/>
    <property type="match status" value="1"/>
</dbReference>
<accession>A0A0D8BNQ8</accession>
<dbReference type="InterPro" id="IPR040591">
    <property type="entry name" value="RqcP2_RBD"/>
</dbReference>
<dbReference type="AlphaFoldDB" id="A0A0D8BNQ8"/>
<dbReference type="Pfam" id="PF17774">
    <property type="entry name" value="YlmH_RBD"/>
    <property type="match status" value="1"/>
</dbReference>
<dbReference type="SMART" id="SM00363">
    <property type="entry name" value="S4"/>
    <property type="match status" value="1"/>
</dbReference>
<gene>
    <name evidence="3" type="ORF">LG52_1992</name>
</gene>
<sequence length="257" mass="29136">MELYQHFRKEEHPFIDQVLEWKEMVSRQYVPKLTDFLDPREQQIVQSIVGGAEDVRAFFFGGAPFVERKRAFLAPPYIEPEESDYRIALFAVRYPAKFVSLEHRDVLGALMSLGLRRGKFGDILVQDEEIQFFAAAEVADYVRLHVETIGKAPVALEPLPLSAAMPLAETWEEGTVTVSSLRLDAVLAQAFRLAREKARALVESGLVKVNWKVVDKPDFLCGPGDVLSARGFGRCKLFSVEGPTKKERWLVRIGRQK</sequence>
<evidence type="ECO:0000313" key="3">
    <source>
        <dbReference type="EMBL" id="KJE25765.1"/>
    </source>
</evidence>
<comment type="caution">
    <text evidence="3">The sequence shown here is derived from an EMBL/GenBank/DDBJ whole genome shotgun (WGS) entry which is preliminary data.</text>
</comment>
<dbReference type="InterPro" id="IPR012677">
    <property type="entry name" value="Nucleotide-bd_a/b_plait_sf"/>
</dbReference>
<dbReference type="RefSeq" id="WP_044731801.1">
    <property type="nucleotide sequence ID" value="NZ_JYBP01000003.1"/>
</dbReference>
<dbReference type="Pfam" id="PF21278">
    <property type="entry name" value="YlmH_1st"/>
    <property type="match status" value="1"/>
</dbReference>
<evidence type="ECO:0000313" key="4">
    <source>
        <dbReference type="Proteomes" id="UP000032522"/>
    </source>
</evidence>